<dbReference type="Proteomes" id="UP000607197">
    <property type="component" value="Unassembled WGS sequence"/>
</dbReference>
<reference evidence="1" key="1">
    <citation type="journal article" date="2014" name="Int. J. Syst. Evol. Microbiol.">
        <title>Complete genome sequence of Corynebacterium casei LMG S-19264T (=DSM 44701T), isolated from a smear-ripened cheese.</title>
        <authorList>
            <consortium name="US DOE Joint Genome Institute (JGI-PGF)"/>
            <person name="Walter F."/>
            <person name="Albersmeier A."/>
            <person name="Kalinowski J."/>
            <person name="Ruckert C."/>
        </authorList>
    </citation>
    <scope>NUCLEOTIDE SEQUENCE</scope>
    <source>
        <strain evidence="1">JCM 19596</strain>
    </source>
</reference>
<evidence type="ECO:0000313" key="1">
    <source>
        <dbReference type="EMBL" id="GGL69459.1"/>
    </source>
</evidence>
<comment type="caution">
    <text evidence="1">The sequence shown here is derived from an EMBL/GenBank/DDBJ whole genome shotgun (WGS) entry which is preliminary data.</text>
</comment>
<reference evidence="1" key="2">
    <citation type="submission" date="2020-09" db="EMBL/GenBank/DDBJ databases">
        <authorList>
            <person name="Sun Q."/>
            <person name="Ohkuma M."/>
        </authorList>
    </citation>
    <scope>NUCLEOTIDE SEQUENCE</scope>
    <source>
        <strain evidence="1">JCM 19596</strain>
    </source>
</reference>
<keyword evidence="2" id="KW-1185">Reference proteome</keyword>
<dbReference type="OrthoDB" id="323960at2157"/>
<dbReference type="RefSeq" id="WP_188980238.1">
    <property type="nucleotide sequence ID" value="NZ_BMPG01000004.1"/>
</dbReference>
<name>A0A830FM50_9EURY</name>
<dbReference type="EMBL" id="BMPG01000004">
    <property type="protein sequence ID" value="GGL69459.1"/>
    <property type="molecule type" value="Genomic_DNA"/>
</dbReference>
<dbReference type="AlphaFoldDB" id="A0A830FM50"/>
<gene>
    <name evidence="1" type="ORF">GCM10009039_29250</name>
</gene>
<sequence length="60" mass="6662">MTTQFDDVATRDEFRRRLSELISAASENDVRVEGGWTCESIAGNQWDVVVAGLDDAAEEE</sequence>
<accession>A0A830FM50</accession>
<protein>
    <submittedName>
        <fullName evidence="1">Uncharacterized protein</fullName>
    </submittedName>
</protein>
<evidence type="ECO:0000313" key="2">
    <source>
        <dbReference type="Proteomes" id="UP000607197"/>
    </source>
</evidence>
<proteinExistence type="predicted"/>
<organism evidence="1 2">
    <name type="scientific">Halocalculus aciditolerans</name>
    <dbReference type="NCBI Taxonomy" id="1383812"/>
    <lineage>
        <taxon>Archaea</taxon>
        <taxon>Methanobacteriati</taxon>
        <taxon>Methanobacteriota</taxon>
        <taxon>Stenosarchaea group</taxon>
        <taxon>Halobacteria</taxon>
        <taxon>Halobacteriales</taxon>
        <taxon>Halobacteriaceae</taxon>
        <taxon>Halocalculus</taxon>
    </lineage>
</organism>